<organism evidence="1 2">
    <name type="scientific">Methylobacterium thuringiense</name>
    <dbReference type="NCBI Taxonomy" id="1003091"/>
    <lineage>
        <taxon>Bacteria</taxon>
        <taxon>Pseudomonadati</taxon>
        <taxon>Pseudomonadota</taxon>
        <taxon>Alphaproteobacteria</taxon>
        <taxon>Hyphomicrobiales</taxon>
        <taxon>Methylobacteriaceae</taxon>
        <taxon>Methylobacterium</taxon>
    </lineage>
</organism>
<keyword evidence="2" id="KW-1185">Reference proteome</keyword>
<gene>
    <name evidence="1" type="ORF">EKPJFOCH_1033</name>
</gene>
<comment type="caution">
    <text evidence="1">The sequence shown here is derived from an EMBL/GenBank/DDBJ whole genome shotgun (WGS) entry which is preliminary data.</text>
</comment>
<evidence type="ECO:0000313" key="2">
    <source>
        <dbReference type="Proteomes" id="UP001055101"/>
    </source>
</evidence>
<accession>A0ABQ4TKJ8</accession>
<dbReference type="EMBL" id="BPRA01000004">
    <property type="protein sequence ID" value="GJE54555.1"/>
    <property type="molecule type" value="Genomic_DNA"/>
</dbReference>
<dbReference type="PROSITE" id="PS51257">
    <property type="entry name" value="PROKAR_LIPOPROTEIN"/>
    <property type="match status" value="1"/>
</dbReference>
<reference evidence="1" key="1">
    <citation type="journal article" date="2021" name="Front. Microbiol.">
        <title>Comprehensive Comparative Genomics and Phenotyping of Methylobacterium Species.</title>
        <authorList>
            <person name="Alessa O."/>
            <person name="Ogura Y."/>
            <person name="Fujitani Y."/>
            <person name="Takami H."/>
            <person name="Hayashi T."/>
            <person name="Sahin N."/>
            <person name="Tani A."/>
        </authorList>
    </citation>
    <scope>NUCLEOTIDE SEQUENCE</scope>
    <source>
        <strain evidence="1">DSM 23674</strain>
    </source>
</reference>
<name>A0ABQ4TKJ8_9HYPH</name>
<dbReference type="Proteomes" id="UP001055101">
    <property type="component" value="Unassembled WGS sequence"/>
</dbReference>
<protein>
    <submittedName>
        <fullName evidence="1">Uncharacterized protein</fullName>
    </submittedName>
</protein>
<evidence type="ECO:0000313" key="1">
    <source>
        <dbReference type="EMBL" id="GJE54555.1"/>
    </source>
</evidence>
<sequence length="66" mass="7235">MPDRFLVGNGLWCSCCFPDGPPRIANWKRRVRAGCNECAVAGRIGFTAEEIVAATVAGVRQWRARA</sequence>
<reference evidence="1" key="2">
    <citation type="submission" date="2021-08" db="EMBL/GenBank/DDBJ databases">
        <authorList>
            <person name="Tani A."/>
            <person name="Ola A."/>
            <person name="Ogura Y."/>
            <person name="Katsura K."/>
            <person name="Hayashi T."/>
        </authorList>
    </citation>
    <scope>NUCLEOTIDE SEQUENCE</scope>
    <source>
        <strain evidence="1">DSM 23674</strain>
    </source>
</reference>
<proteinExistence type="predicted"/>